<proteinExistence type="predicted"/>
<gene>
    <name evidence="1" type="ORF">POCTA_138.1.T1670017</name>
</gene>
<dbReference type="Proteomes" id="UP000683925">
    <property type="component" value="Unassembled WGS sequence"/>
</dbReference>
<name>A0A8S1YIK1_PAROT</name>
<comment type="caution">
    <text evidence="1">The sequence shown here is derived from an EMBL/GenBank/DDBJ whole genome shotgun (WGS) entry which is preliminary data.</text>
</comment>
<keyword evidence="2" id="KW-1185">Reference proteome</keyword>
<dbReference type="EMBL" id="CAJJDP010000170">
    <property type="protein sequence ID" value="CAD8214045.1"/>
    <property type="molecule type" value="Genomic_DNA"/>
</dbReference>
<sequence>MKQIYAQIDQINLGYSLCDNRIVKLTSRGKHQQLLDSMLKCKSIIQLKRFILKLVPQWPGRRQGQMTSAQKKNAKKFRYFKIKYTNLNQLNQKRMVQDEQIANKQNLNVRKLKSLSLSSCINNVYQMPQIMYLGQ</sequence>
<evidence type="ECO:0000313" key="1">
    <source>
        <dbReference type="EMBL" id="CAD8214045.1"/>
    </source>
</evidence>
<protein>
    <submittedName>
        <fullName evidence="1">Uncharacterized protein</fullName>
    </submittedName>
</protein>
<organism evidence="1 2">
    <name type="scientific">Paramecium octaurelia</name>
    <dbReference type="NCBI Taxonomy" id="43137"/>
    <lineage>
        <taxon>Eukaryota</taxon>
        <taxon>Sar</taxon>
        <taxon>Alveolata</taxon>
        <taxon>Ciliophora</taxon>
        <taxon>Intramacronucleata</taxon>
        <taxon>Oligohymenophorea</taxon>
        <taxon>Peniculida</taxon>
        <taxon>Parameciidae</taxon>
        <taxon>Paramecium</taxon>
    </lineage>
</organism>
<dbReference type="AlphaFoldDB" id="A0A8S1YIK1"/>
<evidence type="ECO:0000313" key="2">
    <source>
        <dbReference type="Proteomes" id="UP000683925"/>
    </source>
</evidence>
<accession>A0A8S1YIK1</accession>
<reference evidence="1" key="1">
    <citation type="submission" date="2021-01" db="EMBL/GenBank/DDBJ databases">
        <authorList>
            <consortium name="Genoscope - CEA"/>
            <person name="William W."/>
        </authorList>
    </citation>
    <scope>NUCLEOTIDE SEQUENCE</scope>
</reference>